<name>A0A9J6EHR5_RHIMP</name>
<sequence>MAGSSRAVTAADAGRGFSCTSLPKDYRLILPPLPTGEGLRRALVLHCDISARPYGMNNFRKSLKKLGIIQELSGIEAYQMSHVWLLNMKTDEAKKTLLDPGLLSVKDRPCVVVDPERQELRVKLHWVAFDVNADTVRRAFREYSEVK</sequence>
<evidence type="ECO:0000313" key="2">
    <source>
        <dbReference type="Proteomes" id="UP000821866"/>
    </source>
</evidence>
<dbReference type="AlphaFoldDB" id="A0A9J6EHR5"/>
<reference evidence="1" key="1">
    <citation type="journal article" date="2020" name="Cell">
        <title>Large-Scale Comparative Analyses of Tick Genomes Elucidate Their Genetic Diversity and Vector Capacities.</title>
        <authorList>
            <consortium name="Tick Genome and Microbiome Consortium (TIGMIC)"/>
            <person name="Jia N."/>
            <person name="Wang J."/>
            <person name="Shi W."/>
            <person name="Du L."/>
            <person name="Sun Y."/>
            <person name="Zhan W."/>
            <person name="Jiang J.F."/>
            <person name="Wang Q."/>
            <person name="Zhang B."/>
            <person name="Ji P."/>
            <person name="Bell-Sakyi L."/>
            <person name="Cui X.M."/>
            <person name="Yuan T.T."/>
            <person name="Jiang B.G."/>
            <person name="Yang W.F."/>
            <person name="Lam T.T."/>
            <person name="Chang Q.C."/>
            <person name="Ding S.J."/>
            <person name="Wang X.J."/>
            <person name="Zhu J.G."/>
            <person name="Ruan X.D."/>
            <person name="Zhao L."/>
            <person name="Wei J.T."/>
            <person name="Ye R.Z."/>
            <person name="Que T.C."/>
            <person name="Du C.H."/>
            <person name="Zhou Y.H."/>
            <person name="Cheng J.X."/>
            <person name="Dai P.F."/>
            <person name="Guo W.B."/>
            <person name="Han X.H."/>
            <person name="Huang E.J."/>
            <person name="Li L.F."/>
            <person name="Wei W."/>
            <person name="Gao Y.C."/>
            <person name="Liu J.Z."/>
            <person name="Shao H.Z."/>
            <person name="Wang X."/>
            <person name="Wang C.C."/>
            <person name="Yang T.C."/>
            <person name="Huo Q.B."/>
            <person name="Li W."/>
            <person name="Chen H.Y."/>
            <person name="Chen S.E."/>
            <person name="Zhou L.G."/>
            <person name="Ni X.B."/>
            <person name="Tian J.H."/>
            <person name="Sheng Y."/>
            <person name="Liu T."/>
            <person name="Pan Y.S."/>
            <person name="Xia L.Y."/>
            <person name="Li J."/>
            <person name="Zhao F."/>
            <person name="Cao W.C."/>
        </authorList>
    </citation>
    <scope>NUCLEOTIDE SEQUENCE</scope>
    <source>
        <strain evidence="1">Rmic-2018</strain>
    </source>
</reference>
<evidence type="ECO:0000313" key="1">
    <source>
        <dbReference type="EMBL" id="KAH8033866.1"/>
    </source>
</evidence>
<organism evidence="1 2">
    <name type="scientific">Rhipicephalus microplus</name>
    <name type="common">Cattle tick</name>
    <name type="synonym">Boophilus microplus</name>
    <dbReference type="NCBI Taxonomy" id="6941"/>
    <lineage>
        <taxon>Eukaryota</taxon>
        <taxon>Metazoa</taxon>
        <taxon>Ecdysozoa</taxon>
        <taxon>Arthropoda</taxon>
        <taxon>Chelicerata</taxon>
        <taxon>Arachnida</taxon>
        <taxon>Acari</taxon>
        <taxon>Parasitiformes</taxon>
        <taxon>Ixodida</taxon>
        <taxon>Ixodoidea</taxon>
        <taxon>Ixodidae</taxon>
        <taxon>Rhipicephalinae</taxon>
        <taxon>Rhipicephalus</taxon>
        <taxon>Boophilus</taxon>
    </lineage>
</organism>
<protein>
    <submittedName>
        <fullName evidence="1">Uncharacterized protein</fullName>
    </submittedName>
</protein>
<dbReference type="EMBL" id="JABSTU010000004">
    <property type="protein sequence ID" value="KAH8033866.1"/>
    <property type="molecule type" value="Genomic_DNA"/>
</dbReference>
<dbReference type="VEuPathDB" id="VectorBase:LOC119163456"/>
<accession>A0A9J6EHR5</accession>
<proteinExistence type="predicted"/>
<dbReference type="Proteomes" id="UP000821866">
    <property type="component" value="Chromosome 2"/>
</dbReference>
<keyword evidence="2" id="KW-1185">Reference proteome</keyword>
<reference evidence="1" key="2">
    <citation type="submission" date="2021-09" db="EMBL/GenBank/DDBJ databases">
        <authorList>
            <person name="Jia N."/>
            <person name="Wang J."/>
            <person name="Shi W."/>
            <person name="Du L."/>
            <person name="Sun Y."/>
            <person name="Zhan W."/>
            <person name="Jiang J."/>
            <person name="Wang Q."/>
            <person name="Zhang B."/>
            <person name="Ji P."/>
            <person name="Sakyi L.B."/>
            <person name="Cui X."/>
            <person name="Yuan T."/>
            <person name="Jiang B."/>
            <person name="Yang W."/>
            <person name="Lam T.T.-Y."/>
            <person name="Chang Q."/>
            <person name="Ding S."/>
            <person name="Wang X."/>
            <person name="Zhu J."/>
            <person name="Ruan X."/>
            <person name="Zhao L."/>
            <person name="Wei J."/>
            <person name="Que T."/>
            <person name="Du C."/>
            <person name="Cheng J."/>
            <person name="Dai P."/>
            <person name="Han X."/>
            <person name="Huang E."/>
            <person name="Gao Y."/>
            <person name="Liu J."/>
            <person name="Shao H."/>
            <person name="Ye R."/>
            <person name="Li L."/>
            <person name="Wei W."/>
            <person name="Wang X."/>
            <person name="Wang C."/>
            <person name="Huo Q."/>
            <person name="Li W."/>
            <person name="Guo W."/>
            <person name="Chen H."/>
            <person name="Chen S."/>
            <person name="Zhou L."/>
            <person name="Zhou L."/>
            <person name="Ni X."/>
            <person name="Tian J."/>
            <person name="Zhou Y."/>
            <person name="Sheng Y."/>
            <person name="Liu T."/>
            <person name="Pan Y."/>
            <person name="Xia L."/>
            <person name="Li J."/>
            <person name="Zhao F."/>
            <person name="Cao W."/>
        </authorList>
    </citation>
    <scope>NUCLEOTIDE SEQUENCE</scope>
    <source>
        <strain evidence="1">Rmic-2018</strain>
        <tissue evidence="1">Larvae</tissue>
    </source>
</reference>
<comment type="caution">
    <text evidence="1">The sequence shown here is derived from an EMBL/GenBank/DDBJ whole genome shotgun (WGS) entry which is preliminary data.</text>
</comment>
<gene>
    <name evidence="1" type="ORF">HPB51_016638</name>
</gene>